<name>A0AAU8DWX5_9PSED</name>
<dbReference type="EMBL" id="CP159258">
    <property type="protein sequence ID" value="XCG72627.1"/>
    <property type="molecule type" value="Genomic_DNA"/>
</dbReference>
<evidence type="ECO:0000259" key="1">
    <source>
        <dbReference type="Pfam" id="PF01400"/>
    </source>
</evidence>
<dbReference type="GO" id="GO:0006508">
    <property type="term" value="P:proteolysis"/>
    <property type="evidence" value="ECO:0007669"/>
    <property type="project" value="InterPro"/>
</dbReference>
<dbReference type="GO" id="GO:0004222">
    <property type="term" value="F:metalloendopeptidase activity"/>
    <property type="evidence" value="ECO:0007669"/>
    <property type="project" value="InterPro"/>
</dbReference>
<dbReference type="InterPro" id="IPR024079">
    <property type="entry name" value="MetalloPept_cat_dom_sf"/>
</dbReference>
<feature type="domain" description="Peptidase M12A" evidence="1">
    <location>
        <begin position="142"/>
        <end position="217"/>
    </location>
</feature>
<dbReference type="Pfam" id="PF01400">
    <property type="entry name" value="Astacin"/>
    <property type="match status" value="1"/>
</dbReference>
<dbReference type="SUPFAM" id="SSF55486">
    <property type="entry name" value="Metalloproteases ('zincins'), catalytic domain"/>
    <property type="match status" value="1"/>
</dbReference>
<protein>
    <submittedName>
        <fullName evidence="2">M12 family metallopeptidase</fullName>
    </submittedName>
</protein>
<proteinExistence type="predicted"/>
<organism evidence="2">
    <name type="scientific">Pseudomonas sp. MYb327</name>
    <dbReference type="NCBI Taxonomy" id="2745230"/>
    <lineage>
        <taxon>Bacteria</taxon>
        <taxon>Pseudomonadati</taxon>
        <taxon>Pseudomonadota</taxon>
        <taxon>Gammaproteobacteria</taxon>
        <taxon>Pseudomonadales</taxon>
        <taxon>Pseudomonadaceae</taxon>
        <taxon>Pseudomonas</taxon>
    </lineage>
</organism>
<sequence>MTTLRPCLIKAPTDNQLSYQAAISENPANGSTYSRHNRRTVSVHTKYWMPGRTLKIAISDYNDDGFDIVKNAIEKWLPYVNLKFEFIELPDNDELYVGDIRIYLTSLSDNSGHSSIGTDALTVPSTLHTMQLGTDYTSAGYEALVLHEFGHALGFLHEHQHPDASIPWNREATYLQYALEYGWSRAHVDGAVFPLPRDANQSYEPYDRHSIMHYNVLNICTVGDWEQPTNLQLSDGDKAAARKAYP</sequence>
<dbReference type="Gene3D" id="3.40.390.10">
    <property type="entry name" value="Collagenase (Catalytic Domain)"/>
    <property type="match status" value="1"/>
</dbReference>
<gene>
    <name evidence="2" type="ORF">ABVN21_17900</name>
</gene>
<accession>A0AAU8DWX5</accession>
<dbReference type="InterPro" id="IPR001506">
    <property type="entry name" value="Peptidase_M12A"/>
</dbReference>
<dbReference type="AlphaFoldDB" id="A0AAU8DWX5"/>
<dbReference type="RefSeq" id="WP_339554413.1">
    <property type="nucleotide sequence ID" value="NZ_CP159258.1"/>
</dbReference>
<reference evidence="2" key="1">
    <citation type="submission" date="2024-06" db="EMBL/GenBank/DDBJ databases">
        <title>The Caenorhabditis elegans bacterial microbiome influences microsporidia infection through nutrient limitation and inhibiting parasite invasion.</title>
        <authorList>
            <person name="Tamim El Jarkass H."/>
            <person name="Castelblanco S."/>
            <person name="Kaur M."/>
            <person name="Wan Y.C."/>
            <person name="Ellis A.E."/>
            <person name="Sheldon R.D."/>
            <person name="Lien E.C."/>
            <person name="Burton N.O."/>
            <person name="Wright G.D."/>
            <person name="Reinke A.W."/>
        </authorList>
    </citation>
    <scope>NUCLEOTIDE SEQUENCE</scope>
    <source>
        <strain evidence="2">MYb327</strain>
    </source>
</reference>
<evidence type="ECO:0000313" key="2">
    <source>
        <dbReference type="EMBL" id="XCG72627.1"/>
    </source>
</evidence>